<dbReference type="PANTHER" id="PTHR48057">
    <property type="entry name" value="LEUCINE-RICH REPEAT SERINE/THREONINE-PROTEIN KINASE 1"/>
    <property type="match status" value="1"/>
</dbReference>
<evidence type="ECO:0000256" key="4">
    <source>
        <dbReference type="ARBA" id="ARBA00009592"/>
    </source>
</evidence>
<keyword evidence="14" id="KW-0325">Glycoprotein</keyword>
<dbReference type="GO" id="GO:0099402">
    <property type="term" value="P:plant organ development"/>
    <property type="evidence" value="ECO:0007669"/>
    <property type="project" value="UniProtKB-ARBA"/>
</dbReference>
<evidence type="ECO:0000256" key="10">
    <source>
        <dbReference type="ARBA" id="ARBA00022737"/>
    </source>
</evidence>
<reference evidence="18" key="1">
    <citation type="journal article" date="2019" name="Science">
        <title>Mutation of a bHLH transcription factor allowed almond domestication.</title>
        <authorList>
            <person name="Sanchez-Perez R."/>
            <person name="Pavan S."/>
            <person name="Mazzeo R."/>
            <person name="Moldovan C."/>
            <person name="Aiese Cigliano R."/>
            <person name="Del Cueto J."/>
            <person name="Ricciardi F."/>
            <person name="Lotti C."/>
            <person name="Ricciardi L."/>
            <person name="Dicenta F."/>
            <person name="Lopez-Marques R.L."/>
            <person name="Lindberg Moller B."/>
        </authorList>
    </citation>
    <scope>NUCLEOTIDE SEQUENCE</scope>
</reference>
<evidence type="ECO:0000256" key="9">
    <source>
        <dbReference type="ARBA" id="ARBA00022729"/>
    </source>
</evidence>
<evidence type="ECO:0000256" key="7">
    <source>
        <dbReference type="ARBA" id="ARBA00022614"/>
    </source>
</evidence>
<sequence length="1448" mass="161518">MHRRKKGEYYIGWPFKIVFYVNRTPLLFADFSISSDAYISFSSIPYNLMAHSFLLFLLFSYIISTNIHACKQTERSSLISFASTLSSPPLNWISIDCCCWKGITCNQDGWVTHLLLPFKGIKGGISPSLGNLTHLTHLNLSHNSLYGSLETQFFLSLNRLEFLDLSYNLLSGELPFSLLSSDIRTVDLSSNHFHGSIPSSIFQRASNLTSFNVSNNTFTGGNLALGLGECSKLEVFRAGHNNLSGLLPEDIYNATTLEEIAIPLNSLRGAISEKIVNLTNLAILDLYINELSSELPFNLGKLSKLKFVNLDFNNLEGALPPSLMNCTNLIELHLGFNNLEGDISMLDFYRLSQLTKLDLRVNSFTGTLPTSLYSCRSLKAIGLTRNHLEGQIQAEILSLKSLSFLSLGYNRFTNLTGAMKILMSSESLHTLLLTGSFVGEGMPSDDDMVDFDGFQNLWMLSLAYCDLTGQIPVWLSKLKNLELLSLNFNQITGRIPSWLGTLPRLFYINLSYNRISGEFPKQLCRLPSLVYGPVASQVDQYEFELPLFKITGRRQTYPPRRLSYFPGLIDLSHNNIYGDIPTEISQLQLLRELYLNSNNFAGVIPDQISNLKDLEVLNLSMNHLSGKIPSSLVSLNFLKRFDVSCNNLQGPIPTSTQIQSFNTSSFEGNPKLCGAPLPNKCGPNKGIDEDNKNNKDSDNWLHQLPWFYIFAALGFIVGFWGVCGSLQPYNPMAYGFLLFLFFSSIMSTHIHACNQTDRSSLMSFILTLSSLSFNWTSDNCCQWKGIACDQDSRVTHLLLPSKGLEGGMFPSSLANLTHLTHLNLSHNSLFGSLDTQFFVTLNRLEILDLSYNLLSGELPFSLPSSNIQKLDLSSNHFHGAIPSSFFHHASKLTSFNVSNNTFTGYIPSSICLKHSSPFLRLLDFSSNEFSGNLAPGLGDCSELLVFRAGRNNLSGLLPEDIYNATKLEEISLPLSSLYGAISDKIVNLTNLAILNLFFNHLGSKLPLNFGKLSKLKYVNLDFNYLEGSLPPSLMNCTNLVELHVQSNNLEGDISILDFSRLSQLTKLDIRLNNFTGTFPISLYSCRSLKAIRLSSNRLEGQIQVDILSLKSLSFLSLGFNRFTNITGAMKILMSCKSLHTLLLTGSFKGEGMPGDDDMADIEGFQNLRALSFAECQLTGQIPIWLSKLNKLEILLLGSNQITGPIPSWLGALPRLYHVSLRKNQISGEFPKQLCRLPRLVSEASQDDTSYEFELPFFLGPIIANPNYYLSSKLSSYPAMIDLSENNIGGEIPNEISQLQRLRMLRLGHNNFSGIIPDQISNLKNLEVLNLSMNHLSGIIPSSLESLNFLKEFNVSYNNLQGPIPTSTQLQSFDDSAFEGNPNLCGPPLPNECGRPNKVIDEDNNNNNKDEGNGHQLPWFYISSVVLGFTVGFWGVFGYLIFNKRWRYA</sequence>
<keyword evidence="18" id="KW-0808">Transferase</keyword>
<keyword evidence="13 18" id="KW-0675">Receptor</keyword>
<dbReference type="Pfam" id="PF00560">
    <property type="entry name" value="LRR_1"/>
    <property type="match status" value="11"/>
</dbReference>
<dbReference type="Pfam" id="PF08263">
    <property type="entry name" value="LRRNT_2"/>
    <property type="match status" value="2"/>
</dbReference>
<evidence type="ECO:0000256" key="2">
    <source>
        <dbReference type="ARBA" id="ARBA00004236"/>
    </source>
</evidence>
<feature type="transmembrane region" description="Helical" evidence="16">
    <location>
        <begin position="44"/>
        <end position="63"/>
    </location>
</feature>
<dbReference type="Gene3D" id="3.80.10.10">
    <property type="entry name" value="Ribonuclease Inhibitor"/>
    <property type="match status" value="5"/>
</dbReference>
<accession>A0A4Y1RCQ5</accession>
<evidence type="ECO:0000256" key="11">
    <source>
        <dbReference type="ARBA" id="ARBA00022989"/>
    </source>
</evidence>
<evidence type="ECO:0000256" key="12">
    <source>
        <dbReference type="ARBA" id="ARBA00023136"/>
    </source>
</evidence>
<dbReference type="PANTHER" id="PTHR48057:SF29">
    <property type="entry name" value="OS02G0609900 PROTEIN"/>
    <property type="match status" value="1"/>
</dbReference>
<feature type="domain" description="Leucine-rich repeat-containing N-terminal plant-type" evidence="17">
    <location>
        <begin position="73"/>
        <end position="106"/>
    </location>
</feature>
<dbReference type="GO" id="GO:0009653">
    <property type="term" value="P:anatomical structure morphogenesis"/>
    <property type="evidence" value="ECO:0007669"/>
    <property type="project" value="UniProtKB-ARBA"/>
</dbReference>
<comment type="similarity">
    <text evidence="15">Belongs to the polygalacturonase-inhibiting protein family.</text>
</comment>
<dbReference type="InterPro" id="IPR013210">
    <property type="entry name" value="LRR_N_plant-typ"/>
</dbReference>
<dbReference type="Pfam" id="PF13855">
    <property type="entry name" value="LRR_8"/>
    <property type="match status" value="2"/>
</dbReference>
<dbReference type="FunFam" id="3.80.10.10:FF:000041">
    <property type="entry name" value="LRR receptor-like serine/threonine-protein kinase ERECTA"/>
    <property type="match status" value="1"/>
</dbReference>
<feature type="domain" description="Leucine-rich repeat-containing N-terminal plant-type" evidence="17">
    <location>
        <begin position="755"/>
        <end position="789"/>
    </location>
</feature>
<comment type="subcellular location">
    <subcellularLocation>
        <location evidence="2">Cell membrane</location>
    </subcellularLocation>
    <subcellularLocation>
        <location evidence="3">Membrane</location>
        <topology evidence="3">Single-pass type I membrane protein</topology>
    </subcellularLocation>
    <subcellularLocation>
        <location evidence="1">Secreted</location>
        <location evidence="1">Cell wall</location>
    </subcellularLocation>
</comment>
<keyword evidence="7" id="KW-0433">Leucine-rich repeat</keyword>
<feature type="transmembrane region" description="Helical" evidence="16">
    <location>
        <begin position="706"/>
        <end position="726"/>
    </location>
</feature>
<protein>
    <submittedName>
        <fullName evidence="18">Leucine-rich receptor-like protein kinase family protein</fullName>
    </submittedName>
</protein>
<evidence type="ECO:0000259" key="17">
    <source>
        <dbReference type="Pfam" id="PF08263"/>
    </source>
</evidence>
<feature type="transmembrane region" description="Helical" evidence="16">
    <location>
        <begin position="733"/>
        <end position="752"/>
    </location>
</feature>
<keyword evidence="8 16" id="KW-0812">Transmembrane</keyword>
<dbReference type="FunFam" id="3.80.10.10:FF:000213">
    <property type="entry name" value="Tyrosine-sulfated glycopeptide receptor 1"/>
    <property type="match status" value="2"/>
</dbReference>
<dbReference type="EMBL" id="AP019300">
    <property type="protein sequence ID" value="BBH01658.1"/>
    <property type="molecule type" value="Genomic_DNA"/>
</dbReference>
<dbReference type="FunFam" id="3.80.10.10:FF:000095">
    <property type="entry name" value="LRR receptor-like serine/threonine-protein kinase GSO1"/>
    <property type="match status" value="1"/>
</dbReference>
<dbReference type="FunFam" id="3.80.10.10:FF:000400">
    <property type="entry name" value="Nuclear pore complex protein NUP107"/>
    <property type="match status" value="1"/>
</dbReference>
<dbReference type="GO" id="GO:0016301">
    <property type="term" value="F:kinase activity"/>
    <property type="evidence" value="ECO:0007669"/>
    <property type="project" value="UniProtKB-KW"/>
</dbReference>
<comment type="similarity">
    <text evidence="4">Belongs to the RLP family.</text>
</comment>
<keyword evidence="5" id="KW-1003">Cell membrane</keyword>
<evidence type="ECO:0000256" key="1">
    <source>
        <dbReference type="ARBA" id="ARBA00004191"/>
    </source>
</evidence>
<keyword evidence="6" id="KW-0964">Secreted</keyword>
<keyword evidence="9" id="KW-0732">Signal</keyword>
<dbReference type="GO" id="GO:0005886">
    <property type="term" value="C:plasma membrane"/>
    <property type="evidence" value="ECO:0007669"/>
    <property type="project" value="UniProtKB-SubCell"/>
</dbReference>
<evidence type="ECO:0000256" key="16">
    <source>
        <dbReference type="SAM" id="Phobius"/>
    </source>
</evidence>
<evidence type="ECO:0000256" key="3">
    <source>
        <dbReference type="ARBA" id="ARBA00004479"/>
    </source>
</evidence>
<evidence type="ECO:0000256" key="13">
    <source>
        <dbReference type="ARBA" id="ARBA00023170"/>
    </source>
</evidence>
<evidence type="ECO:0000313" key="18">
    <source>
        <dbReference type="EMBL" id="BBH01658.1"/>
    </source>
</evidence>
<gene>
    <name evidence="18" type="ORF">Prudu_011991</name>
</gene>
<dbReference type="InterPro" id="IPR032675">
    <property type="entry name" value="LRR_dom_sf"/>
</dbReference>
<name>A0A4Y1RCQ5_PRUDU</name>
<evidence type="ECO:0000256" key="6">
    <source>
        <dbReference type="ARBA" id="ARBA00022512"/>
    </source>
</evidence>
<dbReference type="SUPFAM" id="SSF52058">
    <property type="entry name" value="L domain-like"/>
    <property type="match status" value="5"/>
</dbReference>
<evidence type="ECO:0000256" key="8">
    <source>
        <dbReference type="ARBA" id="ARBA00022692"/>
    </source>
</evidence>
<dbReference type="PROSITE" id="PS51450">
    <property type="entry name" value="LRR"/>
    <property type="match status" value="1"/>
</dbReference>
<evidence type="ECO:0000256" key="14">
    <source>
        <dbReference type="ARBA" id="ARBA00023180"/>
    </source>
</evidence>
<dbReference type="InterPro" id="IPR001611">
    <property type="entry name" value="Leu-rich_rpt"/>
</dbReference>
<proteinExistence type="inferred from homology"/>
<evidence type="ECO:0000256" key="15">
    <source>
        <dbReference type="ARBA" id="ARBA00038043"/>
    </source>
</evidence>
<keyword evidence="12 16" id="KW-0472">Membrane</keyword>
<dbReference type="InterPro" id="IPR003591">
    <property type="entry name" value="Leu-rich_rpt_typical-subtyp"/>
</dbReference>
<dbReference type="SMART" id="SM00369">
    <property type="entry name" value="LRR_TYP"/>
    <property type="match status" value="17"/>
</dbReference>
<keyword evidence="11 16" id="KW-1133">Transmembrane helix</keyword>
<dbReference type="InterPro" id="IPR052595">
    <property type="entry name" value="LRRC69/RLP"/>
</dbReference>
<keyword evidence="6" id="KW-0134">Cell wall</keyword>
<feature type="transmembrane region" description="Helical" evidence="16">
    <location>
        <begin position="1418"/>
        <end position="1441"/>
    </location>
</feature>
<keyword evidence="10" id="KW-0677">Repeat</keyword>
<keyword evidence="18" id="KW-0418">Kinase</keyword>
<organism evidence="18">
    <name type="scientific">Prunus dulcis</name>
    <name type="common">Almond</name>
    <name type="synonym">Amygdalus dulcis</name>
    <dbReference type="NCBI Taxonomy" id="3755"/>
    <lineage>
        <taxon>Eukaryota</taxon>
        <taxon>Viridiplantae</taxon>
        <taxon>Streptophyta</taxon>
        <taxon>Embryophyta</taxon>
        <taxon>Tracheophyta</taxon>
        <taxon>Spermatophyta</taxon>
        <taxon>Magnoliopsida</taxon>
        <taxon>eudicotyledons</taxon>
        <taxon>Gunneridae</taxon>
        <taxon>Pentapetalae</taxon>
        <taxon>rosids</taxon>
        <taxon>fabids</taxon>
        <taxon>Rosales</taxon>
        <taxon>Rosaceae</taxon>
        <taxon>Amygdaloideae</taxon>
        <taxon>Amygdaleae</taxon>
        <taxon>Prunus</taxon>
    </lineage>
</organism>
<evidence type="ECO:0000256" key="5">
    <source>
        <dbReference type="ARBA" id="ARBA00022475"/>
    </source>
</evidence>